<dbReference type="Proteomes" id="UP000532769">
    <property type="component" value="Unassembled WGS sequence"/>
</dbReference>
<dbReference type="AlphaFoldDB" id="A0A846MJS8"/>
<protein>
    <submittedName>
        <fullName evidence="7">DNA modification methylase</fullName>
    </submittedName>
</protein>
<feature type="domain" description="DNA methylase N-4/N-6" evidence="6">
    <location>
        <begin position="86"/>
        <end position="432"/>
    </location>
</feature>
<dbReference type="InterPro" id="IPR029063">
    <property type="entry name" value="SAM-dependent_MTases_sf"/>
</dbReference>
<accession>A0A846MJS8</accession>
<name>A0A846MJS8_9BACL</name>
<comment type="similarity">
    <text evidence="1">Belongs to the N(4)/N(6)-methyltransferase family.</text>
</comment>
<dbReference type="RefSeq" id="WP_166910997.1">
    <property type="nucleotide sequence ID" value="NZ_JAASRS010000001.1"/>
</dbReference>
<keyword evidence="2 7" id="KW-0489">Methyltransferase</keyword>
<dbReference type="SUPFAM" id="SSF53335">
    <property type="entry name" value="S-adenosyl-L-methionine-dependent methyltransferases"/>
    <property type="match status" value="1"/>
</dbReference>
<dbReference type="InterPro" id="IPR002052">
    <property type="entry name" value="DNA_methylase_N6_adenine_CS"/>
</dbReference>
<dbReference type="PROSITE" id="PS00092">
    <property type="entry name" value="N6_MTASE"/>
    <property type="match status" value="1"/>
</dbReference>
<dbReference type="Pfam" id="PF01555">
    <property type="entry name" value="N6_N4_Mtase"/>
    <property type="match status" value="1"/>
</dbReference>
<proteinExistence type="inferred from homology"/>
<dbReference type="InterPro" id="IPR002941">
    <property type="entry name" value="DNA_methylase_N4/N6"/>
</dbReference>
<evidence type="ECO:0000256" key="3">
    <source>
        <dbReference type="ARBA" id="ARBA00022679"/>
    </source>
</evidence>
<evidence type="ECO:0000256" key="4">
    <source>
        <dbReference type="ARBA" id="ARBA00022691"/>
    </source>
</evidence>
<organism evidence="7 8">
    <name type="scientific">Saccharococcus thermophilus</name>
    <dbReference type="NCBI Taxonomy" id="29396"/>
    <lineage>
        <taxon>Bacteria</taxon>
        <taxon>Bacillati</taxon>
        <taxon>Bacillota</taxon>
        <taxon>Bacilli</taxon>
        <taxon>Bacillales</taxon>
        <taxon>Anoxybacillaceae</taxon>
        <taxon>Saccharococcus</taxon>
    </lineage>
</organism>
<dbReference type="InterPro" id="IPR002295">
    <property type="entry name" value="N4/N6-MTase_EcoPI_Mod-like"/>
</dbReference>
<evidence type="ECO:0000256" key="1">
    <source>
        <dbReference type="ARBA" id="ARBA00006594"/>
    </source>
</evidence>
<sequence length="656" mass="76514">MSLNFDEMTKEELINYIKKLKREHKYGLVWEEKQEDLDELLKDNYPILENVSSKDILDYDGQPNLFIEGENLHALELLYITHKGSIDVIYIDPPYNTKNKDFKYNDKFVDIDDSYRHSKWISFMHRRLKIARKLLKKDGVIFISIDDNEVSQLKLLCDEIFDEKNFLGMFTWVRKKKGSFLSESVRKMTEYILCYRADKDAKIKFYGEKAYDNKWQPLLKRTNSLKTLELKGNVVEATIPDGIYKKGEYGKGGTMVRLENDIEIKNGKVITPFKVTGRYVWTQEKLDNELKMGTRIAINSLGFGFNVFRWDQSFKIKPPSTLINEDVGVGTNEDANEEIKTIFNISTGDNDLFTYAKPVSLIKYLIKMATYSKKDALILDFFAGSGTTGQAVLELNEEDGGNRRFILVTNNEVDEKTERKLKKMGIEKGSEEFESYGVCRRVTYPRIRKIIKGFYVNKKTKEILDEEKLTVTKLKNIDVILQRMEKIKNEKANEFSKIKYELKNDILKLIGENEEGAFIKGYKVNLKYYQTSLLPKNKNKDQMALQMAKVVDDLLCIKEDCYELVKTHESYRIYKQGNKKIMGVYSDFLNTNIDAFIEDVNSLESHEKIIYLTFRTLTRSKQRIFYLVFQNNFLTNTTSDGNPFFTIAGRSVSRYT</sequence>
<dbReference type="EMBL" id="JAASRS010000001">
    <property type="protein sequence ID" value="NIK15880.1"/>
    <property type="molecule type" value="Genomic_DNA"/>
</dbReference>
<dbReference type="GO" id="GO:0032259">
    <property type="term" value="P:methylation"/>
    <property type="evidence" value="ECO:0007669"/>
    <property type="project" value="UniProtKB-KW"/>
</dbReference>
<evidence type="ECO:0000256" key="2">
    <source>
        <dbReference type="ARBA" id="ARBA00022603"/>
    </source>
</evidence>
<dbReference type="PRINTS" id="PR00506">
    <property type="entry name" value="D21N6MTFRASE"/>
</dbReference>
<keyword evidence="5" id="KW-0680">Restriction system</keyword>
<dbReference type="GO" id="GO:0003677">
    <property type="term" value="F:DNA binding"/>
    <property type="evidence" value="ECO:0007669"/>
    <property type="project" value="InterPro"/>
</dbReference>
<comment type="caution">
    <text evidence="7">The sequence shown here is derived from an EMBL/GenBank/DDBJ whole genome shotgun (WGS) entry which is preliminary data.</text>
</comment>
<dbReference type="Gene3D" id="3.40.50.150">
    <property type="entry name" value="Vaccinia Virus protein VP39"/>
    <property type="match status" value="1"/>
</dbReference>
<evidence type="ECO:0000256" key="5">
    <source>
        <dbReference type="ARBA" id="ARBA00022747"/>
    </source>
</evidence>
<keyword evidence="3" id="KW-0808">Transferase</keyword>
<dbReference type="GO" id="GO:0008170">
    <property type="term" value="F:N-methyltransferase activity"/>
    <property type="evidence" value="ECO:0007669"/>
    <property type="project" value="InterPro"/>
</dbReference>
<dbReference type="GO" id="GO:0009307">
    <property type="term" value="P:DNA restriction-modification system"/>
    <property type="evidence" value="ECO:0007669"/>
    <property type="project" value="UniProtKB-KW"/>
</dbReference>
<reference evidence="7 8" key="1">
    <citation type="submission" date="2020-03" db="EMBL/GenBank/DDBJ databases">
        <title>Genomic Encyclopedia of Archaeal and Bacterial Type Strains, Phase II (KMG-II): from individual species to whole genera.</title>
        <authorList>
            <person name="Goeker M."/>
        </authorList>
    </citation>
    <scope>NUCLEOTIDE SEQUENCE [LARGE SCALE GENOMIC DNA]</scope>
    <source>
        <strain evidence="7 8">DSM 4749</strain>
    </source>
</reference>
<keyword evidence="8" id="KW-1185">Reference proteome</keyword>
<evidence type="ECO:0000259" key="6">
    <source>
        <dbReference type="Pfam" id="PF01555"/>
    </source>
</evidence>
<evidence type="ECO:0000313" key="7">
    <source>
        <dbReference type="EMBL" id="NIK15880.1"/>
    </source>
</evidence>
<evidence type="ECO:0000313" key="8">
    <source>
        <dbReference type="Proteomes" id="UP000532769"/>
    </source>
</evidence>
<keyword evidence="4" id="KW-0949">S-adenosyl-L-methionine</keyword>
<gene>
    <name evidence="7" type="ORF">BDD39_002390</name>
</gene>